<feature type="region of interest" description="Disordered" evidence="1">
    <location>
        <begin position="1"/>
        <end position="44"/>
    </location>
</feature>
<evidence type="ECO:0000313" key="2">
    <source>
        <dbReference type="EMBL" id="VFQ66044.1"/>
    </source>
</evidence>
<reference evidence="2 3" key="1">
    <citation type="submission" date="2018-04" db="EMBL/GenBank/DDBJ databases">
        <authorList>
            <person name="Vogel A."/>
        </authorList>
    </citation>
    <scope>NUCLEOTIDE SEQUENCE [LARGE SCALE GENOMIC DNA]</scope>
</reference>
<protein>
    <submittedName>
        <fullName evidence="2">Uncharacterized protein</fullName>
    </submittedName>
</protein>
<dbReference type="AlphaFoldDB" id="A0A484KQ48"/>
<evidence type="ECO:0000313" key="3">
    <source>
        <dbReference type="Proteomes" id="UP000595140"/>
    </source>
</evidence>
<sequence length="90" mass="9931">MHLAEFLPSPTPPIAVPSLTNPSLRRASSQHQPFVANSSPWPSPSSSLRQPFVVFLPLPTHPFAVFELEVAGVESNRHQKFCQKISKTSI</sequence>
<dbReference type="EMBL" id="OOIL02000516">
    <property type="protein sequence ID" value="VFQ66044.1"/>
    <property type="molecule type" value="Genomic_DNA"/>
</dbReference>
<accession>A0A484KQ48</accession>
<evidence type="ECO:0000256" key="1">
    <source>
        <dbReference type="SAM" id="MobiDB-lite"/>
    </source>
</evidence>
<feature type="compositionally biased region" description="Polar residues" evidence="1">
    <location>
        <begin position="18"/>
        <end position="37"/>
    </location>
</feature>
<proteinExistence type="predicted"/>
<name>A0A484KQ48_9ASTE</name>
<keyword evidence="3" id="KW-1185">Reference proteome</keyword>
<organism evidence="2 3">
    <name type="scientific">Cuscuta campestris</name>
    <dbReference type="NCBI Taxonomy" id="132261"/>
    <lineage>
        <taxon>Eukaryota</taxon>
        <taxon>Viridiplantae</taxon>
        <taxon>Streptophyta</taxon>
        <taxon>Embryophyta</taxon>
        <taxon>Tracheophyta</taxon>
        <taxon>Spermatophyta</taxon>
        <taxon>Magnoliopsida</taxon>
        <taxon>eudicotyledons</taxon>
        <taxon>Gunneridae</taxon>
        <taxon>Pentapetalae</taxon>
        <taxon>asterids</taxon>
        <taxon>lamiids</taxon>
        <taxon>Solanales</taxon>
        <taxon>Convolvulaceae</taxon>
        <taxon>Cuscuteae</taxon>
        <taxon>Cuscuta</taxon>
        <taxon>Cuscuta subgen. Grammica</taxon>
        <taxon>Cuscuta sect. Cleistogrammica</taxon>
    </lineage>
</organism>
<gene>
    <name evidence="2" type="ORF">CCAM_LOCUS7820</name>
</gene>
<dbReference type="Proteomes" id="UP000595140">
    <property type="component" value="Unassembled WGS sequence"/>
</dbReference>